<proteinExistence type="predicted"/>
<dbReference type="AlphaFoldDB" id="A0A822XTV5"/>
<keyword evidence="2" id="KW-1185">Reference proteome</keyword>
<sequence length="71" mass="7776">MVVTTPTSLQVGVAAFHLRSASLHLSQFIETSSTYQNTKTLLHFYDPKVIIAPLSKQATFGWHGWSSRAGG</sequence>
<comment type="caution">
    <text evidence="1">The sequence shown here is derived from an EMBL/GenBank/DDBJ whole genome shotgun (WGS) entry which is preliminary data.</text>
</comment>
<dbReference type="EMBL" id="DUZY01000001">
    <property type="protein sequence ID" value="DAD22255.1"/>
    <property type="molecule type" value="Genomic_DNA"/>
</dbReference>
<reference evidence="1 2" key="1">
    <citation type="journal article" date="2020" name="Mol. Biol. Evol.">
        <title>Distinct Expression and Methylation Patterns for Genes with Different Fates following a Single Whole-Genome Duplication in Flowering Plants.</title>
        <authorList>
            <person name="Shi T."/>
            <person name="Rahmani R.S."/>
            <person name="Gugger P.F."/>
            <person name="Wang M."/>
            <person name="Li H."/>
            <person name="Zhang Y."/>
            <person name="Li Z."/>
            <person name="Wang Q."/>
            <person name="Van de Peer Y."/>
            <person name="Marchal K."/>
            <person name="Chen J."/>
        </authorList>
    </citation>
    <scope>NUCLEOTIDE SEQUENCE [LARGE SCALE GENOMIC DNA]</scope>
    <source>
        <tissue evidence="1">Leaf</tissue>
    </source>
</reference>
<name>A0A822XTV5_NELNU</name>
<gene>
    <name evidence="1" type="ORF">HUJ06_023718</name>
</gene>
<organism evidence="1 2">
    <name type="scientific">Nelumbo nucifera</name>
    <name type="common">Sacred lotus</name>
    <dbReference type="NCBI Taxonomy" id="4432"/>
    <lineage>
        <taxon>Eukaryota</taxon>
        <taxon>Viridiplantae</taxon>
        <taxon>Streptophyta</taxon>
        <taxon>Embryophyta</taxon>
        <taxon>Tracheophyta</taxon>
        <taxon>Spermatophyta</taxon>
        <taxon>Magnoliopsida</taxon>
        <taxon>Proteales</taxon>
        <taxon>Nelumbonaceae</taxon>
        <taxon>Nelumbo</taxon>
    </lineage>
</organism>
<evidence type="ECO:0000313" key="1">
    <source>
        <dbReference type="EMBL" id="DAD22255.1"/>
    </source>
</evidence>
<accession>A0A822XTV5</accession>
<protein>
    <submittedName>
        <fullName evidence="1">Uncharacterized protein</fullName>
    </submittedName>
</protein>
<evidence type="ECO:0000313" key="2">
    <source>
        <dbReference type="Proteomes" id="UP000607653"/>
    </source>
</evidence>
<dbReference type="Proteomes" id="UP000607653">
    <property type="component" value="Unassembled WGS sequence"/>
</dbReference>